<evidence type="ECO:0000256" key="6">
    <source>
        <dbReference type="ARBA" id="ARBA00022833"/>
    </source>
</evidence>
<feature type="chain" id="PRO_5047213536" description="adenosine deaminase" evidence="7">
    <location>
        <begin position="37"/>
        <end position="524"/>
    </location>
</feature>
<evidence type="ECO:0000256" key="3">
    <source>
        <dbReference type="ARBA" id="ARBA00012784"/>
    </source>
</evidence>
<evidence type="ECO:0000256" key="2">
    <source>
        <dbReference type="ARBA" id="ARBA00006676"/>
    </source>
</evidence>
<protein>
    <recommendedName>
        <fullName evidence="3">adenosine deaminase</fullName>
        <ecNumber evidence="3">3.5.4.4</ecNumber>
    </recommendedName>
</protein>
<evidence type="ECO:0000313" key="9">
    <source>
        <dbReference type="EMBL" id="MCC0093671.1"/>
    </source>
</evidence>
<dbReference type="Gene3D" id="3.20.20.140">
    <property type="entry name" value="Metal-dependent hydrolases"/>
    <property type="match status" value="1"/>
</dbReference>
<feature type="domain" description="Adenosine deaminase" evidence="8">
    <location>
        <begin position="160"/>
        <end position="455"/>
    </location>
</feature>
<dbReference type="EC" id="3.5.4.4" evidence="3"/>
<dbReference type="InterPro" id="IPR001365">
    <property type="entry name" value="A_deaminase_dom"/>
</dbReference>
<evidence type="ECO:0000259" key="8">
    <source>
        <dbReference type="Pfam" id="PF00962"/>
    </source>
</evidence>
<dbReference type="Pfam" id="PF00962">
    <property type="entry name" value="A_deaminase"/>
    <property type="match status" value="1"/>
</dbReference>
<sequence length="524" mass="57328">MAWRGGPLDHHVPVIPSHLIGALSALVLLAPASAYAAPAPAPAPAPAAPAAAPRPKDFFADLPKGGDLHNHLSGAVTTEFLIQLAAEDGLCITTDTTTAVPPPCGAGTRPAADAVTDAAFRRQVIQAWSMQDFPADGNGHDHFFATFDKFGEVPWRHPGRILAEVANTAARQNQFYLETMITPASGQARALADRVGYDADLDRMHDELLADGGLDAVVRQARTDADTTDTEFRAAAHCDTPRPDAACSLPYRWISQVARLGTPERVFTQMALGMRLASQDPRFVAVNLVQPEDGEVALRDYRLHMRMLNYLKTQYPKAHITLHAGELVTGLVKPEDLTFHIREAAQTGRAERIGHGVSVLHEDRWESLMRYMADRRIAVEVPFHSNEQILRVSGDAHPFATYRRHGVPVVLATDDPGVSRIEITDEYRRAAQMYGLGYPELRDLARASLEHSFLPGRSIWNRDLRGGYRPAGPCAGERQGAEHPGARCAGFLAGSPKAQVEWRQEAAFHRFEAAHPRTTRPGSH</sequence>
<keyword evidence="7" id="KW-0732">Signal</keyword>
<evidence type="ECO:0000256" key="7">
    <source>
        <dbReference type="SAM" id="SignalP"/>
    </source>
</evidence>
<evidence type="ECO:0000256" key="5">
    <source>
        <dbReference type="ARBA" id="ARBA00022801"/>
    </source>
</evidence>
<organism evidence="9 10">
    <name type="scientific">Streptomyces flavotricini</name>
    <dbReference type="NCBI Taxonomy" id="66888"/>
    <lineage>
        <taxon>Bacteria</taxon>
        <taxon>Bacillati</taxon>
        <taxon>Actinomycetota</taxon>
        <taxon>Actinomycetes</taxon>
        <taxon>Kitasatosporales</taxon>
        <taxon>Streptomycetaceae</taxon>
        <taxon>Streptomyces</taxon>
    </lineage>
</organism>
<feature type="signal peptide" evidence="7">
    <location>
        <begin position="1"/>
        <end position="36"/>
    </location>
</feature>
<name>A0ABS8DXS2_9ACTN</name>
<dbReference type="SUPFAM" id="SSF51556">
    <property type="entry name" value="Metallo-dependent hydrolases"/>
    <property type="match status" value="1"/>
</dbReference>
<evidence type="ECO:0000256" key="1">
    <source>
        <dbReference type="ARBA" id="ARBA00001947"/>
    </source>
</evidence>
<comment type="similarity">
    <text evidence="2">Belongs to the metallo-dependent hydrolases superfamily. Adenosine and AMP deaminases family.</text>
</comment>
<comment type="caution">
    <text evidence="9">The sequence shown here is derived from an EMBL/GenBank/DDBJ whole genome shotgun (WGS) entry which is preliminary data.</text>
</comment>
<proteinExistence type="inferred from homology"/>
<dbReference type="EMBL" id="JAINUL010000001">
    <property type="protein sequence ID" value="MCC0093671.1"/>
    <property type="molecule type" value="Genomic_DNA"/>
</dbReference>
<keyword evidence="5" id="KW-0378">Hydrolase</keyword>
<comment type="cofactor">
    <cofactor evidence="1">
        <name>Zn(2+)</name>
        <dbReference type="ChEBI" id="CHEBI:29105"/>
    </cofactor>
</comment>
<gene>
    <name evidence="9" type="ORF">K7B10_02470</name>
</gene>
<keyword evidence="4" id="KW-0479">Metal-binding</keyword>
<evidence type="ECO:0000313" key="10">
    <source>
        <dbReference type="Proteomes" id="UP001520654"/>
    </source>
</evidence>
<keyword evidence="10" id="KW-1185">Reference proteome</keyword>
<keyword evidence="6" id="KW-0862">Zinc</keyword>
<dbReference type="PANTHER" id="PTHR11409">
    <property type="entry name" value="ADENOSINE DEAMINASE"/>
    <property type="match status" value="1"/>
</dbReference>
<dbReference type="PANTHER" id="PTHR11409:SF43">
    <property type="entry name" value="ADENOSINE DEAMINASE"/>
    <property type="match status" value="1"/>
</dbReference>
<reference evidence="9 10" key="1">
    <citation type="submission" date="2021-08" db="EMBL/GenBank/DDBJ databases">
        <title>Genomic Architecture of Streptomyces flavotricini NGL1 and Streptomyces erythrochromogenes HMS4 With Differential Plant Beneficial attributes and laccase production capabilities.</title>
        <authorList>
            <person name="Salwan R."/>
            <person name="Kaur R."/>
            <person name="Sharma V."/>
        </authorList>
    </citation>
    <scope>NUCLEOTIDE SEQUENCE [LARGE SCALE GENOMIC DNA]</scope>
    <source>
        <strain evidence="9 10">NGL1</strain>
    </source>
</reference>
<accession>A0ABS8DXS2</accession>
<dbReference type="Proteomes" id="UP001520654">
    <property type="component" value="Unassembled WGS sequence"/>
</dbReference>
<evidence type="ECO:0000256" key="4">
    <source>
        <dbReference type="ARBA" id="ARBA00022723"/>
    </source>
</evidence>
<dbReference type="InterPro" id="IPR006330">
    <property type="entry name" value="Ado/ade_deaminase"/>
</dbReference>
<dbReference type="InterPro" id="IPR032466">
    <property type="entry name" value="Metal_Hydrolase"/>
</dbReference>